<dbReference type="RefSeq" id="WP_127611826.1">
    <property type="nucleotide sequence ID" value="NZ_RXOL01000001.1"/>
</dbReference>
<accession>A0A437H1X7</accession>
<feature type="domain" description="FAS1-like dehydratase" evidence="1">
    <location>
        <begin position="47"/>
        <end position="135"/>
    </location>
</feature>
<dbReference type="PANTHER" id="PTHR28152:SF1">
    <property type="entry name" value="HYDROXYACYL-THIOESTER DEHYDRATASE TYPE 2, MITOCHONDRIAL"/>
    <property type="match status" value="1"/>
</dbReference>
<evidence type="ECO:0000259" key="1">
    <source>
        <dbReference type="Pfam" id="PF13452"/>
    </source>
</evidence>
<dbReference type="InterPro" id="IPR039569">
    <property type="entry name" value="FAS1-like_DH_region"/>
</dbReference>
<dbReference type="InterPro" id="IPR029069">
    <property type="entry name" value="HotDog_dom_sf"/>
</dbReference>
<name>A0A437H1X7_9SPHN</name>
<evidence type="ECO:0000313" key="2">
    <source>
        <dbReference type="EMBL" id="RVQ69638.1"/>
    </source>
</evidence>
<dbReference type="EMBL" id="RXOL01000001">
    <property type="protein sequence ID" value="RVQ69638.1"/>
    <property type="molecule type" value="Genomic_DNA"/>
</dbReference>
<dbReference type="AlphaFoldDB" id="A0A437H1X7"/>
<dbReference type="Pfam" id="PF13452">
    <property type="entry name" value="FAS1_DH_region"/>
    <property type="match status" value="1"/>
</dbReference>
<organism evidence="2 3">
    <name type="scientific">Croceicoccus ponticola</name>
    <dbReference type="NCBI Taxonomy" id="2217664"/>
    <lineage>
        <taxon>Bacteria</taxon>
        <taxon>Pseudomonadati</taxon>
        <taxon>Pseudomonadota</taxon>
        <taxon>Alphaproteobacteria</taxon>
        <taxon>Sphingomonadales</taxon>
        <taxon>Erythrobacteraceae</taxon>
        <taxon>Croceicoccus</taxon>
    </lineage>
</organism>
<dbReference type="Gene3D" id="3.10.129.10">
    <property type="entry name" value="Hotdog Thioesterase"/>
    <property type="match status" value="1"/>
</dbReference>
<keyword evidence="3" id="KW-1185">Reference proteome</keyword>
<dbReference type="SUPFAM" id="SSF54637">
    <property type="entry name" value="Thioesterase/thiol ester dehydrase-isomerase"/>
    <property type="match status" value="1"/>
</dbReference>
<proteinExistence type="predicted"/>
<dbReference type="PANTHER" id="PTHR28152">
    <property type="entry name" value="HYDROXYACYL-THIOESTER DEHYDRATASE TYPE 2, MITOCHONDRIAL"/>
    <property type="match status" value="1"/>
</dbReference>
<reference evidence="2 3" key="1">
    <citation type="submission" date="2018-12" db="EMBL/GenBank/DDBJ databases">
        <title>Croceicoccus ponticola sp. nov., a lipolytic bacterium isolated from seawater.</title>
        <authorList>
            <person name="Yoon J.-H."/>
        </authorList>
    </citation>
    <scope>NUCLEOTIDE SEQUENCE [LARGE SCALE GENOMIC DNA]</scope>
    <source>
        <strain evidence="2 3">GM-16</strain>
    </source>
</reference>
<dbReference type="InterPro" id="IPR052741">
    <property type="entry name" value="Mitochondrial_HTD2"/>
</dbReference>
<dbReference type="OrthoDB" id="7183822at2"/>
<evidence type="ECO:0000313" key="3">
    <source>
        <dbReference type="Proteomes" id="UP000283003"/>
    </source>
</evidence>
<protein>
    <submittedName>
        <fullName evidence="2">Protein dehydratase</fullName>
    </submittedName>
</protein>
<gene>
    <name evidence="2" type="ORF">EKN06_05620</name>
</gene>
<dbReference type="GO" id="GO:0019171">
    <property type="term" value="F:(3R)-hydroxyacyl-[acyl-carrier-protein] dehydratase activity"/>
    <property type="evidence" value="ECO:0007669"/>
    <property type="project" value="TreeGrafter"/>
</dbReference>
<sequence>MENLQEWLGRTETVRDVLQPSLVDRFVATLPGFDSLPSGRITKDGDPAPRLIHFCLSIDPAPQDRLDVDGHPLRGGFLPPVPLPRRMWAASEIEFHANILIGSAVDRHSRIAAIEQKEGRNGTLCFVTVEHLIYSDARLCIEDRQTIVYREATKPEQNRHFSEPKAEQARGSIKVIAPSTPLLFRYSALTFNSHRIHYDRDYATQAEGYPGLVVQGPLQATLLYYHCADAAGGRLPDRYRFRGVAPLCAPDPFELRAEPIECGEMHSCTVSADGATAMKAVASWR</sequence>
<dbReference type="Proteomes" id="UP000283003">
    <property type="component" value="Unassembled WGS sequence"/>
</dbReference>
<comment type="caution">
    <text evidence="2">The sequence shown here is derived from an EMBL/GenBank/DDBJ whole genome shotgun (WGS) entry which is preliminary data.</text>
</comment>